<dbReference type="InterPro" id="IPR010164">
    <property type="entry name" value="Orn_aminotrans"/>
</dbReference>
<reference evidence="12" key="1">
    <citation type="submission" date="2020-02" db="EMBL/GenBank/DDBJ databases">
        <title>Relaxed selection underlies rapid genomic changes in the transitions from sociality to social parasitism in ants.</title>
        <authorList>
            <person name="Bi X."/>
        </authorList>
    </citation>
    <scope>NUCLEOTIDE SEQUENCE</scope>
    <source>
        <strain evidence="12">BGI-DK2014c</strain>
        <tissue evidence="12">Whole body</tissue>
    </source>
</reference>
<dbReference type="InterPro" id="IPR015422">
    <property type="entry name" value="PyrdxlP-dep_Trfase_small"/>
</dbReference>
<evidence type="ECO:0000313" key="13">
    <source>
        <dbReference type="Proteomes" id="UP000668214"/>
    </source>
</evidence>
<dbReference type="NCBIfam" id="TIGR01885">
    <property type="entry name" value="Orn_aminotrans"/>
    <property type="match status" value="2"/>
</dbReference>
<dbReference type="InterPro" id="IPR049704">
    <property type="entry name" value="Aminotrans_3_PPA_site"/>
</dbReference>
<dbReference type="Gene3D" id="3.40.640.10">
    <property type="entry name" value="Type I PLP-dependent aspartate aminotransferase-like (Major domain)"/>
    <property type="match status" value="2"/>
</dbReference>
<keyword evidence="11" id="KW-1133">Transmembrane helix</keyword>
<dbReference type="GO" id="GO:0010121">
    <property type="term" value="P:L-arginine catabolic process to proline via ornithine"/>
    <property type="evidence" value="ECO:0007669"/>
    <property type="project" value="TreeGrafter"/>
</dbReference>
<evidence type="ECO:0000256" key="10">
    <source>
        <dbReference type="ARBA" id="ARBA00030587"/>
    </source>
</evidence>
<name>A0A836E313_9HYME</name>
<comment type="pathway">
    <text evidence="3">Amino-acid biosynthesis; L-proline biosynthesis; L-glutamate 5-semialdehyde from L-ornithine: step 1/1.</text>
</comment>
<dbReference type="InterPro" id="IPR050103">
    <property type="entry name" value="Class-III_PLP-dep_AT"/>
</dbReference>
<dbReference type="Pfam" id="PF00202">
    <property type="entry name" value="Aminotran_3"/>
    <property type="match status" value="2"/>
</dbReference>
<keyword evidence="11" id="KW-0472">Membrane</keyword>
<evidence type="ECO:0000256" key="2">
    <source>
        <dbReference type="ARBA" id="ARBA00004305"/>
    </source>
</evidence>
<dbReference type="GO" id="GO:0005759">
    <property type="term" value="C:mitochondrial matrix"/>
    <property type="evidence" value="ECO:0007669"/>
    <property type="project" value="UniProtKB-SubCell"/>
</dbReference>
<keyword evidence="11" id="KW-0812">Transmembrane</keyword>
<dbReference type="Proteomes" id="UP000668214">
    <property type="component" value="Unassembled WGS sequence"/>
</dbReference>
<dbReference type="GO" id="GO:0055129">
    <property type="term" value="P:L-proline biosynthetic process"/>
    <property type="evidence" value="ECO:0007669"/>
    <property type="project" value="UniProtKB-UniPathway"/>
</dbReference>
<dbReference type="SUPFAM" id="SSF53383">
    <property type="entry name" value="PLP-dependent transferases"/>
    <property type="match status" value="2"/>
</dbReference>
<dbReference type="Gene3D" id="3.90.1150.10">
    <property type="entry name" value="Aspartate Aminotransferase, domain 1"/>
    <property type="match status" value="2"/>
</dbReference>
<dbReference type="InterPro" id="IPR005814">
    <property type="entry name" value="Aminotrans_3"/>
</dbReference>
<dbReference type="PANTHER" id="PTHR11986">
    <property type="entry name" value="AMINOTRANSFERASE CLASS III"/>
    <property type="match status" value="1"/>
</dbReference>
<evidence type="ECO:0000256" key="8">
    <source>
        <dbReference type="ARBA" id="ARBA00022679"/>
    </source>
</evidence>
<proteinExistence type="inferred from homology"/>
<evidence type="ECO:0000256" key="1">
    <source>
        <dbReference type="ARBA" id="ARBA00001933"/>
    </source>
</evidence>
<comment type="cofactor">
    <cofactor evidence="1">
        <name>pyridoxal 5'-phosphate</name>
        <dbReference type="ChEBI" id="CHEBI:597326"/>
    </cofactor>
</comment>
<keyword evidence="9" id="KW-0663">Pyridoxal phosphate</keyword>
<dbReference type="CDD" id="cd00610">
    <property type="entry name" value="OAT_like"/>
    <property type="match status" value="2"/>
</dbReference>
<dbReference type="UniPathway" id="UPA00098">
    <property type="reaction ID" value="UER00358"/>
</dbReference>
<feature type="non-terminal residue" evidence="12">
    <location>
        <position position="1"/>
    </location>
</feature>
<dbReference type="FunFam" id="3.90.1150.10:FF:000152">
    <property type="entry name" value="Ornithine aminotransferase"/>
    <property type="match status" value="1"/>
</dbReference>
<evidence type="ECO:0000256" key="3">
    <source>
        <dbReference type="ARBA" id="ARBA00004998"/>
    </source>
</evidence>
<protein>
    <recommendedName>
        <fullName evidence="6">ornithine aminotransferase</fullName>
        <ecNumber evidence="6">2.6.1.13</ecNumber>
    </recommendedName>
    <alternativeName>
        <fullName evidence="10">Ornithine--oxo-acid aminotransferase</fullName>
    </alternativeName>
</protein>
<keyword evidence="13" id="KW-1185">Reference proteome</keyword>
<evidence type="ECO:0000256" key="6">
    <source>
        <dbReference type="ARBA" id="ARBA00012924"/>
    </source>
</evidence>
<dbReference type="EMBL" id="JAANIA010002862">
    <property type="protein sequence ID" value="KAG5308934.1"/>
    <property type="molecule type" value="Genomic_DNA"/>
</dbReference>
<feature type="non-terminal residue" evidence="12">
    <location>
        <position position="820"/>
    </location>
</feature>
<dbReference type="EC" id="2.6.1.13" evidence="6"/>
<dbReference type="PANTHER" id="PTHR11986:SF18">
    <property type="entry name" value="ORNITHINE AMINOTRANSFERASE, MITOCHONDRIAL"/>
    <property type="match status" value="1"/>
</dbReference>
<dbReference type="GO" id="GO:0004587">
    <property type="term" value="F:ornithine aminotransferase activity"/>
    <property type="evidence" value="ECO:0007669"/>
    <property type="project" value="UniProtKB-EC"/>
</dbReference>
<feature type="transmembrane region" description="Helical" evidence="11">
    <location>
        <begin position="364"/>
        <end position="387"/>
    </location>
</feature>
<evidence type="ECO:0000256" key="7">
    <source>
        <dbReference type="ARBA" id="ARBA00022576"/>
    </source>
</evidence>
<organism evidence="12 13">
    <name type="scientific">Pseudoatta argentina</name>
    <dbReference type="NCBI Taxonomy" id="621737"/>
    <lineage>
        <taxon>Eukaryota</taxon>
        <taxon>Metazoa</taxon>
        <taxon>Ecdysozoa</taxon>
        <taxon>Arthropoda</taxon>
        <taxon>Hexapoda</taxon>
        <taxon>Insecta</taxon>
        <taxon>Pterygota</taxon>
        <taxon>Neoptera</taxon>
        <taxon>Endopterygota</taxon>
        <taxon>Hymenoptera</taxon>
        <taxon>Apocrita</taxon>
        <taxon>Aculeata</taxon>
        <taxon>Formicoidea</taxon>
        <taxon>Formicidae</taxon>
        <taxon>Myrmicinae</taxon>
        <taxon>Pseudoatta</taxon>
    </lineage>
</organism>
<dbReference type="AlphaFoldDB" id="A0A836E313"/>
<comment type="subcellular location">
    <subcellularLocation>
        <location evidence="2">Mitochondrion matrix</location>
    </subcellularLocation>
</comment>
<accession>A0A836E313</accession>
<dbReference type="InterPro" id="IPR015421">
    <property type="entry name" value="PyrdxlP-dep_Trfase_major"/>
</dbReference>
<dbReference type="GO" id="GO:0042802">
    <property type="term" value="F:identical protein binding"/>
    <property type="evidence" value="ECO:0007669"/>
    <property type="project" value="TreeGrafter"/>
</dbReference>
<comment type="similarity">
    <text evidence="4">Belongs to the class-III pyridoxal-phosphate-dependent aminotransferase family.</text>
</comment>
<keyword evidence="8" id="KW-0808">Transferase</keyword>
<evidence type="ECO:0000256" key="5">
    <source>
        <dbReference type="ARBA" id="ARBA00011881"/>
    </source>
</evidence>
<keyword evidence="7" id="KW-0032">Aminotransferase</keyword>
<dbReference type="FunFam" id="3.40.640.10:FF:000011">
    <property type="entry name" value="Ornithine aminotransferase"/>
    <property type="match status" value="2"/>
</dbReference>
<evidence type="ECO:0000256" key="4">
    <source>
        <dbReference type="ARBA" id="ARBA00008954"/>
    </source>
</evidence>
<dbReference type="GO" id="GO:0030170">
    <property type="term" value="F:pyridoxal phosphate binding"/>
    <property type="evidence" value="ECO:0007669"/>
    <property type="project" value="InterPro"/>
</dbReference>
<evidence type="ECO:0000256" key="9">
    <source>
        <dbReference type="ARBA" id="ARBA00022898"/>
    </source>
</evidence>
<evidence type="ECO:0000256" key="11">
    <source>
        <dbReference type="SAM" id="Phobius"/>
    </source>
</evidence>
<sequence length="820" mass="91398">MKFPLMRVVLQNIIKRSSKTLLLPQSQHIQCHRTLTSQQVFVRESKYGAHNYHPLPVALCKGQGVFMWDIEGKRYFDFLSAYSAVNQGHCHPRIYKALIDQAKTLTLTSRAFYSDLLGEFEEYITNLFSYDKWLPMNTGVESGETACKLARKWGYSCKGIPQNQAKIVFAEGNFWGRTMSAVSSSTDPSSYNGFGPFMPGFEIIPYDNLPALEQALVDPNVCAFMVEPIQGEAGVVVPKNGYLRGIRELCTKNNVLWIADEVQTGLARTGKRIAVDHENVKPDILMLGKALSGGFYPVSGVLANDPIMLTIKPGEHGSTYGGNPLGCKIALEALRVLEEEKLAENAEKVGHLFRDELNKLPKEIVTLIISAVSFIISSFILVVLLVLKKKREGKNMAMQSVRQRFFNIVRESDKRRFLSSQQVIDRDNKYGGIHFKPLPVVLSRGEGVYLWDVDGKRYLDFLAGFSTVNQGHCHPRLVKVMREQAGKLSHTSRAFYSEPQGELGEYLTKLLGWDRFLPMNTGVEGGDTAIKLARRWGYRIKKVPSGKATIVFANGNFWGRSLAALSASTDPNCYTDFGPYVPLFEKVPYNDPVALEQKFQENPNICAFMMEPIQGEAGVIVPTDGYLKRVRELCTKYNVLWIADEVQTGLCRTGTRLAIDHEGYRSDILTLGKALSGGMYPVSGVLADNQVMLCLETGSHGSTFGGSPLGNRVALEAVKILEEENLAENAKRLGNILKKELDKLPKDIVTEFRGRGLLAGLVINKEFAEGWDICLKLRDAGLLSRPAHGQIIRISPPLTITEEQLREGINILITVLKNYK</sequence>
<dbReference type="GO" id="GO:0019544">
    <property type="term" value="P:L-arginine catabolic process to L-glutamate"/>
    <property type="evidence" value="ECO:0007669"/>
    <property type="project" value="TreeGrafter"/>
</dbReference>
<evidence type="ECO:0000313" key="12">
    <source>
        <dbReference type="EMBL" id="KAG5308934.1"/>
    </source>
</evidence>
<dbReference type="PROSITE" id="PS00600">
    <property type="entry name" value="AA_TRANSFER_CLASS_3"/>
    <property type="match status" value="2"/>
</dbReference>
<dbReference type="InterPro" id="IPR015424">
    <property type="entry name" value="PyrdxlP-dep_Trfase"/>
</dbReference>
<gene>
    <name evidence="12" type="primary">Oat</name>
    <name evidence="12" type="ORF">G6Z78_0011077</name>
</gene>
<comment type="subunit">
    <text evidence="5">Homotetramer.</text>
</comment>
<comment type="caution">
    <text evidence="12">The sequence shown here is derived from an EMBL/GenBank/DDBJ whole genome shotgun (WGS) entry which is preliminary data.</text>
</comment>